<dbReference type="InterPro" id="IPR001304">
    <property type="entry name" value="C-type_lectin-like"/>
</dbReference>
<proteinExistence type="predicted"/>
<dbReference type="OrthoDB" id="8064111at2759"/>
<organism evidence="4 5">
    <name type="scientific">Lucilia cuprina</name>
    <name type="common">Green bottle fly</name>
    <name type="synonym">Australian sheep blowfly</name>
    <dbReference type="NCBI Taxonomy" id="7375"/>
    <lineage>
        <taxon>Eukaryota</taxon>
        <taxon>Metazoa</taxon>
        <taxon>Ecdysozoa</taxon>
        <taxon>Arthropoda</taxon>
        <taxon>Hexapoda</taxon>
        <taxon>Insecta</taxon>
        <taxon>Pterygota</taxon>
        <taxon>Neoptera</taxon>
        <taxon>Endopterygota</taxon>
        <taxon>Diptera</taxon>
        <taxon>Brachycera</taxon>
        <taxon>Muscomorpha</taxon>
        <taxon>Oestroidea</taxon>
        <taxon>Calliphoridae</taxon>
        <taxon>Luciliinae</taxon>
        <taxon>Lucilia</taxon>
    </lineage>
</organism>
<dbReference type="SUPFAM" id="SSF56436">
    <property type="entry name" value="C-type lectin-like"/>
    <property type="match status" value="1"/>
</dbReference>
<evidence type="ECO:0000256" key="1">
    <source>
        <dbReference type="ARBA" id="ARBA00023157"/>
    </source>
</evidence>
<evidence type="ECO:0000256" key="2">
    <source>
        <dbReference type="SAM" id="Coils"/>
    </source>
</evidence>
<sequence length="303" mass="36557">MHFIKIYQIIVVLIIYQLNCIHSFGNIYITADNKLYYIDENQKYTWFDALSECLKLNMNLVTIETYSKSEEINYLVKETFGKVVVLWVGGIMIRNSDTRNYTWMPIGQQFNYTYWKVNNPDFTNNNEYCVEIGWGSDMEWNDDNCGYKYGFICEQNEVVDLKQNCTQVVENLQEITKSLNALRQEVEDYDQLEENLNINIMKREKLQQELTTKQQQHEELKIELQQIVENELKQRELQAQDIQTDFKEDQQFLQLLQKQKFKLLEILQNRQDLQTNENTESQEKLWNSRKYRDNFFQFIILNR</sequence>
<feature type="coiled-coil region" evidence="2">
    <location>
        <begin position="165"/>
        <end position="230"/>
    </location>
</feature>
<keyword evidence="2" id="KW-0175">Coiled coil</keyword>
<dbReference type="Pfam" id="PF00059">
    <property type="entry name" value="Lectin_C"/>
    <property type="match status" value="1"/>
</dbReference>
<dbReference type="PROSITE" id="PS00615">
    <property type="entry name" value="C_TYPE_LECTIN_1"/>
    <property type="match status" value="1"/>
</dbReference>
<dbReference type="InterPro" id="IPR016187">
    <property type="entry name" value="CTDL_fold"/>
</dbReference>
<dbReference type="CDD" id="cd00037">
    <property type="entry name" value="CLECT"/>
    <property type="match status" value="1"/>
</dbReference>
<protein>
    <recommendedName>
        <fullName evidence="3">C-type lectin domain-containing protein</fullName>
    </recommendedName>
</protein>
<dbReference type="EMBL" id="JRES01001084">
    <property type="protein sequence ID" value="KNC25671.1"/>
    <property type="molecule type" value="Genomic_DNA"/>
</dbReference>
<dbReference type="PROSITE" id="PS50041">
    <property type="entry name" value="C_TYPE_LECTIN_2"/>
    <property type="match status" value="1"/>
</dbReference>
<evidence type="ECO:0000259" key="3">
    <source>
        <dbReference type="PROSITE" id="PS50041"/>
    </source>
</evidence>
<accession>A0A0L0C0A1</accession>
<dbReference type="PANTHER" id="PTHR22803">
    <property type="entry name" value="MANNOSE, PHOSPHOLIPASE, LECTIN RECEPTOR RELATED"/>
    <property type="match status" value="1"/>
</dbReference>
<dbReference type="InterPro" id="IPR050111">
    <property type="entry name" value="C-type_lectin/snaclec_domain"/>
</dbReference>
<reference evidence="4 5" key="1">
    <citation type="journal article" date="2015" name="Nat. Commun.">
        <title>Lucilia cuprina genome unlocks parasitic fly biology to underpin future interventions.</title>
        <authorList>
            <person name="Anstead C.A."/>
            <person name="Korhonen P.K."/>
            <person name="Young N.D."/>
            <person name="Hall R.S."/>
            <person name="Jex A.R."/>
            <person name="Murali S.C."/>
            <person name="Hughes D.S."/>
            <person name="Lee S.F."/>
            <person name="Perry T."/>
            <person name="Stroehlein A.J."/>
            <person name="Ansell B.R."/>
            <person name="Breugelmans B."/>
            <person name="Hofmann A."/>
            <person name="Qu J."/>
            <person name="Dugan S."/>
            <person name="Lee S.L."/>
            <person name="Chao H."/>
            <person name="Dinh H."/>
            <person name="Han Y."/>
            <person name="Doddapaneni H.V."/>
            <person name="Worley K.C."/>
            <person name="Muzny D.M."/>
            <person name="Ioannidis P."/>
            <person name="Waterhouse R.M."/>
            <person name="Zdobnov E.M."/>
            <person name="James P.J."/>
            <person name="Bagnall N.H."/>
            <person name="Kotze A.C."/>
            <person name="Gibbs R.A."/>
            <person name="Richards S."/>
            <person name="Batterham P."/>
            <person name="Gasser R.B."/>
        </authorList>
    </citation>
    <scope>NUCLEOTIDE SEQUENCE [LARGE SCALE GENOMIC DNA]</scope>
    <source>
        <strain evidence="4 5">LS</strain>
        <tissue evidence="4">Full body</tissue>
    </source>
</reference>
<evidence type="ECO:0000313" key="5">
    <source>
        <dbReference type="Proteomes" id="UP000037069"/>
    </source>
</evidence>
<feature type="domain" description="C-type lectin" evidence="3">
    <location>
        <begin position="31"/>
        <end position="154"/>
    </location>
</feature>
<dbReference type="InterPro" id="IPR016186">
    <property type="entry name" value="C-type_lectin-like/link_sf"/>
</dbReference>
<keyword evidence="1" id="KW-1015">Disulfide bond</keyword>
<dbReference type="Proteomes" id="UP000037069">
    <property type="component" value="Unassembled WGS sequence"/>
</dbReference>
<dbReference type="Gene3D" id="3.10.100.10">
    <property type="entry name" value="Mannose-Binding Protein A, subunit A"/>
    <property type="match status" value="1"/>
</dbReference>
<gene>
    <name evidence="4" type="ORF">FF38_06717</name>
</gene>
<comment type="caution">
    <text evidence="4">The sequence shown here is derived from an EMBL/GenBank/DDBJ whole genome shotgun (WGS) entry which is preliminary data.</text>
</comment>
<keyword evidence="5" id="KW-1185">Reference proteome</keyword>
<dbReference type="InterPro" id="IPR018378">
    <property type="entry name" value="C-type_lectin_CS"/>
</dbReference>
<dbReference type="SMART" id="SM00034">
    <property type="entry name" value="CLECT"/>
    <property type="match status" value="1"/>
</dbReference>
<dbReference type="AlphaFoldDB" id="A0A0L0C0A1"/>
<evidence type="ECO:0000313" key="4">
    <source>
        <dbReference type="EMBL" id="KNC25671.1"/>
    </source>
</evidence>
<name>A0A0L0C0A1_LUCCU</name>